<comment type="caution">
    <text evidence="1">The sequence shown here is derived from an EMBL/GenBank/DDBJ whole genome shotgun (WGS) entry which is preliminary data.</text>
</comment>
<name>A0ACA9MY60_9GLOM</name>
<organism evidence="1 2">
    <name type="scientific">Dentiscutata heterogama</name>
    <dbReference type="NCBI Taxonomy" id="1316150"/>
    <lineage>
        <taxon>Eukaryota</taxon>
        <taxon>Fungi</taxon>
        <taxon>Fungi incertae sedis</taxon>
        <taxon>Mucoromycota</taxon>
        <taxon>Glomeromycotina</taxon>
        <taxon>Glomeromycetes</taxon>
        <taxon>Diversisporales</taxon>
        <taxon>Gigasporaceae</taxon>
        <taxon>Dentiscutata</taxon>
    </lineage>
</organism>
<keyword evidence="2" id="KW-1185">Reference proteome</keyword>
<proteinExistence type="predicted"/>
<dbReference type="Proteomes" id="UP000789702">
    <property type="component" value="Unassembled WGS sequence"/>
</dbReference>
<dbReference type="EMBL" id="CAJVPU010012253">
    <property type="protein sequence ID" value="CAG8621706.1"/>
    <property type="molecule type" value="Genomic_DNA"/>
</dbReference>
<protein>
    <submittedName>
        <fullName evidence="1">10181_t:CDS:1</fullName>
    </submittedName>
</protein>
<accession>A0ACA9MY60</accession>
<reference evidence="1" key="1">
    <citation type="submission" date="2021-06" db="EMBL/GenBank/DDBJ databases">
        <authorList>
            <person name="Kallberg Y."/>
            <person name="Tangrot J."/>
            <person name="Rosling A."/>
        </authorList>
    </citation>
    <scope>NUCLEOTIDE SEQUENCE</scope>
    <source>
        <strain evidence="1">IL203A</strain>
    </source>
</reference>
<gene>
    <name evidence="1" type="ORF">DHETER_LOCUS8043</name>
</gene>
<evidence type="ECO:0000313" key="2">
    <source>
        <dbReference type="Proteomes" id="UP000789702"/>
    </source>
</evidence>
<evidence type="ECO:0000313" key="1">
    <source>
        <dbReference type="EMBL" id="CAG8621706.1"/>
    </source>
</evidence>
<sequence length="58" mass="6739">MALLIWMWAHSAGLQRNISLRKLSMKRMEPNGANEINEEPNRAPMESQWESMVPIEKS</sequence>